<feature type="compositionally biased region" description="Polar residues" evidence="1">
    <location>
        <begin position="1"/>
        <end position="12"/>
    </location>
</feature>
<feature type="region of interest" description="Disordered" evidence="1">
    <location>
        <begin position="1"/>
        <end position="103"/>
    </location>
</feature>
<evidence type="ECO:0000313" key="3">
    <source>
        <dbReference type="Proteomes" id="UP000326757"/>
    </source>
</evidence>
<gene>
    <name evidence="2" type="ORF">EYC80_000543</name>
</gene>
<dbReference type="EMBL" id="VIGI01000005">
    <property type="protein sequence ID" value="KAB8300360.1"/>
    <property type="molecule type" value="Genomic_DNA"/>
</dbReference>
<reference evidence="2 3" key="1">
    <citation type="submission" date="2019-06" db="EMBL/GenBank/DDBJ databases">
        <title>Genome Sequence of the Brown Rot Fungal Pathogen Monilinia laxa.</title>
        <authorList>
            <person name="De Miccolis Angelini R.M."/>
            <person name="Landi L."/>
            <person name="Abate D."/>
            <person name="Pollastro S."/>
            <person name="Romanazzi G."/>
            <person name="Faretra F."/>
        </authorList>
    </citation>
    <scope>NUCLEOTIDE SEQUENCE [LARGE SCALE GENOMIC DNA]</scope>
    <source>
        <strain evidence="2 3">Mlax316</strain>
    </source>
</reference>
<evidence type="ECO:0000256" key="1">
    <source>
        <dbReference type="SAM" id="MobiDB-lite"/>
    </source>
</evidence>
<name>A0A5N6KAY7_MONLA</name>
<dbReference type="AlphaFoldDB" id="A0A5N6KAY7"/>
<proteinExistence type="predicted"/>
<feature type="compositionally biased region" description="Polar residues" evidence="1">
    <location>
        <begin position="47"/>
        <end position="56"/>
    </location>
</feature>
<dbReference type="Proteomes" id="UP000326757">
    <property type="component" value="Unassembled WGS sequence"/>
</dbReference>
<protein>
    <submittedName>
        <fullName evidence="2">Uncharacterized protein</fullName>
    </submittedName>
</protein>
<keyword evidence="3" id="KW-1185">Reference proteome</keyword>
<comment type="caution">
    <text evidence="2">The sequence shown here is derived from an EMBL/GenBank/DDBJ whole genome shotgun (WGS) entry which is preliminary data.</text>
</comment>
<accession>A0A5N6KAY7</accession>
<organism evidence="2 3">
    <name type="scientific">Monilinia laxa</name>
    <name type="common">Brown rot fungus</name>
    <name type="synonym">Sclerotinia laxa</name>
    <dbReference type="NCBI Taxonomy" id="61186"/>
    <lineage>
        <taxon>Eukaryota</taxon>
        <taxon>Fungi</taxon>
        <taxon>Dikarya</taxon>
        <taxon>Ascomycota</taxon>
        <taxon>Pezizomycotina</taxon>
        <taxon>Leotiomycetes</taxon>
        <taxon>Helotiales</taxon>
        <taxon>Sclerotiniaceae</taxon>
        <taxon>Monilinia</taxon>
    </lineage>
</organism>
<evidence type="ECO:0000313" key="2">
    <source>
        <dbReference type="EMBL" id="KAB8300360.1"/>
    </source>
</evidence>
<sequence length="103" mass="11488">MILPSTLPSPSTIFFAKLSPPANDPSSTRPHAFSHGPLTHPKYQPMLSKSSFNPQGSKLKPVIKIQKITPNSKPQNEENIDTRSQKVKNPYPYSNPQKKKEPP</sequence>